<name>A0A921YZ41_MANSE</name>
<feature type="compositionally biased region" description="Polar residues" evidence="1">
    <location>
        <begin position="22"/>
        <end position="45"/>
    </location>
</feature>
<feature type="region of interest" description="Disordered" evidence="1">
    <location>
        <begin position="1"/>
        <end position="50"/>
    </location>
</feature>
<feature type="compositionally biased region" description="Polar residues" evidence="1">
    <location>
        <begin position="585"/>
        <end position="601"/>
    </location>
</feature>
<comment type="caution">
    <text evidence="2">The sequence shown here is derived from an EMBL/GenBank/DDBJ whole genome shotgun (WGS) entry which is preliminary data.</text>
</comment>
<accession>A0A921YZ41</accession>
<reference evidence="2" key="2">
    <citation type="submission" date="2020-12" db="EMBL/GenBank/DDBJ databases">
        <authorList>
            <person name="Kanost M."/>
        </authorList>
    </citation>
    <scope>NUCLEOTIDE SEQUENCE</scope>
</reference>
<feature type="region of interest" description="Disordered" evidence="1">
    <location>
        <begin position="2003"/>
        <end position="2023"/>
    </location>
</feature>
<dbReference type="Proteomes" id="UP000791440">
    <property type="component" value="Unassembled WGS sequence"/>
</dbReference>
<protein>
    <submittedName>
        <fullName evidence="2">Uncharacterized protein</fullName>
    </submittedName>
</protein>
<dbReference type="EMBL" id="JH668343">
    <property type="protein sequence ID" value="KAG6447399.1"/>
    <property type="molecule type" value="Genomic_DNA"/>
</dbReference>
<feature type="compositionally biased region" description="Basic and acidic residues" evidence="1">
    <location>
        <begin position="551"/>
        <end position="562"/>
    </location>
</feature>
<sequence>MDAKDLRTEPTLSERSSDGSKYAQSGTSLQCNKNKSYQDIGSNPSAKVDTAGARPCAVIGPDRVVPPSEPNDAYLKKAPVEPWPCPDNVYHRPPEYPHKTAAYLNPTRNISPRQTFQENMQRIMVPPTYNSVKVNEDAGFIQKVNVTSDAKYCEVPYSVNNTTNDPKNIRSVEMCLPNVNSGLGRPPHGWPPSGINVRPQRPYVSSDMYQFPEYPSCAGPRPVSVARPHRTIPEESGYIYPEHYYTEPNIRFKPYPNVKERYPQPRYDYVTNYSNPFHPSPCPPQKYELPKSLPLHPYSGYPHFKYIDSRMPESMMEGYQRPIGQQGSYNIAYRNQMHPQYGPVLSNNSQSKIPTYPQDSALKAATSNKLPYDSNGKIYVEYDNTRAKPFPPSEGFYPNEISRHHAIPKVIGPNYPPINMHSVPPHSYYKKDNPQIKNYEYVNHYKNLNHTINLNSPTQRLITQFSPNAIAISPTDSNTSNDTLQTHAITHEDCAYVSQSSTTSVRSIDLGNSRIPNDYYTRYYDPRYGPIIRTAPPLSKTIRNNNNSSTDNKDKKDMDVRKFLQMWNEGDDDNPDNSSSKDIVVQNNSNEPNNASKPHGVMNNQEQLYVLGLVNVPSEELSKYEHIQKVSKLPENIKGYNSIELLNQFEEVIESSNMHGFKMPVPKEFHAPTKQCAPKHSIGTLPRPISPLDVEAKISQSVIHKEVGCNFEIKPCSPKMLNVEIAAPVQNILNERVIEKVTNPLSMISSPMLNGIDNIEHCKISDTRQDQLILEDSKEISSCNMINTQFSNPITNSIKTNYSIQDLESNAGVCLASLPRLDNDIELNFPEVNQQFINANKGEPVIKSHLKDLPEFSDLDETGKIIIDNKPENVGNNLVSPKVETEREFTKLSKYRKTKTNTSDARPDKLAVKAIRTDSVIIKNPENLKVLENSKEQYIINKINQPYSDNLPLQEDFLADTIPNNNSVHETKSIDVAPNSPEMAIDFRLPKIAGESFEISTNTVKNCEPVQFSKKEILNEGYVLYGNKEEVTKCTNLDKEGVLSKEINDLSSTDKRTENETAFIAPALNIDSFVSSSERICLDVANNVRKIDTPPDLLCAPEKITTCQDTIQKEVPRLQIKEENKALVETFIKSDKETLPELQVKTSVSSPDAIKYENEAQEIAACNELYGRCNVIKPTEDIISKSEELPESDTSVGESDITKNENNKDILQPESAVQVPQKVNEEDNSSRKYQEIADNTIITVSEKPKQEEDLHDVMEICGSKQKTDITKVSNFGEEFESINEKQNFTKEMDSNHEIDNEEDLENNKNDIQKGNESVRDITKFYGYGSKELYSPWIQKLIMFDEGICCTSLYSKESEVSVDIDTLEVVPKLLDIEKESCSANLNDLISSESTVCESISNSVNSNETLQSERVIEAETNTLLEPICVEKFHTKNTNDEMDNSENNPPRHIHNDESSVDIDEDTKCRIINKKNDENICANGTSKPGISEEFDQVGLELDLKEQSLNTHVENNVAKGEKKNRIDSFTIKQITNNHSKSLKRSLSDSALDMINTKQSEREEISVVWPFKRRKIVHAENINDSEIIAQNLCNILQHNRRNSISAVYNEDVSFCILIEDNTILTEDNDEADKICYTELSEDNLNEVNDTYTCEENNLEVTSETISCEEEINCEYPENITVNEDCDVAVGETWVEDIGCMETVVSDDIAEDIVISTASTPTENDFWNNEESNSYINCDNEHDALAGSLKYEDAVNYSDPEILKLCESSQINENRSLLLREHQNCEIFNGLYDNELLKILSESNSHSGSPCDNTECVISSGPLECIVPPDEAENTNIDILSELSRKENCVSVINDVENNIKMEHSSSKTFEKKQDVTVHSCESSIDNVFSYKYKDNSTNYAISSSPEVSSTTSEEKNSSLLLKITNYKGTKISQINSFNVNNNNNISCKFTEKTDYVNPNDKLNSKRPLLTKAAQKYIPPIKETIRDLKVKLSLPQHSLLKLKQIKTSKDEPKFNKQSSVPSKLPKKPKPNFEDVLKSIDEIQIKMHKEKNKKVKKSIPKVVIKKSENGSHYASTSNKDTFNPDLTGRKWQPWVFLEKNHFIDKMATRRKTRAIFSHRKNAFVLIEKFHKYKSASSTKFIISQPKLSDSSTGQLKYTIRLKHSY</sequence>
<keyword evidence="3" id="KW-1185">Reference proteome</keyword>
<feature type="region of interest" description="Disordered" evidence="1">
    <location>
        <begin position="1434"/>
        <end position="1456"/>
    </location>
</feature>
<evidence type="ECO:0000313" key="3">
    <source>
        <dbReference type="Proteomes" id="UP000791440"/>
    </source>
</evidence>
<gene>
    <name evidence="2" type="ORF">O3G_MSEX004913</name>
</gene>
<evidence type="ECO:0000313" key="2">
    <source>
        <dbReference type="EMBL" id="KAG6447399.1"/>
    </source>
</evidence>
<evidence type="ECO:0000256" key="1">
    <source>
        <dbReference type="SAM" id="MobiDB-lite"/>
    </source>
</evidence>
<feature type="region of interest" description="Disordered" evidence="1">
    <location>
        <begin position="535"/>
        <end position="601"/>
    </location>
</feature>
<proteinExistence type="predicted"/>
<reference evidence="2" key="1">
    <citation type="journal article" date="2016" name="Insect Biochem. Mol. Biol.">
        <title>Multifaceted biological insights from a draft genome sequence of the tobacco hornworm moth, Manduca sexta.</title>
        <authorList>
            <person name="Kanost M.R."/>
            <person name="Arrese E.L."/>
            <person name="Cao X."/>
            <person name="Chen Y.R."/>
            <person name="Chellapilla S."/>
            <person name="Goldsmith M.R."/>
            <person name="Grosse-Wilde E."/>
            <person name="Heckel D.G."/>
            <person name="Herndon N."/>
            <person name="Jiang H."/>
            <person name="Papanicolaou A."/>
            <person name="Qu J."/>
            <person name="Soulages J.L."/>
            <person name="Vogel H."/>
            <person name="Walters J."/>
            <person name="Waterhouse R.M."/>
            <person name="Ahn S.J."/>
            <person name="Almeida F.C."/>
            <person name="An C."/>
            <person name="Aqrawi P."/>
            <person name="Bretschneider A."/>
            <person name="Bryant W.B."/>
            <person name="Bucks S."/>
            <person name="Chao H."/>
            <person name="Chevignon G."/>
            <person name="Christen J.M."/>
            <person name="Clarke D.F."/>
            <person name="Dittmer N.T."/>
            <person name="Ferguson L.C.F."/>
            <person name="Garavelou S."/>
            <person name="Gordon K.H.J."/>
            <person name="Gunaratna R.T."/>
            <person name="Han Y."/>
            <person name="Hauser F."/>
            <person name="He Y."/>
            <person name="Heidel-Fischer H."/>
            <person name="Hirsh A."/>
            <person name="Hu Y."/>
            <person name="Jiang H."/>
            <person name="Kalra D."/>
            <person name="Klinner C."/>
            <person name="Konig C."/>
            <person name="Kovar C."/>
            <person name="Kroll A.R."/>
            <person name="Kuwar S.S."/>
            <person name="Lee S.L."/>
            <person name="Lehman R."/>
            <person name="Li K."/>
            <person name="Li Z."/>
            <person name="Liang H."/>
            <person name="Lovelace S."/>
            <person name="Lu Z."/>
            <person name="Mansfield J.H."/>
            <person name="McCulloch K.J."/>
            <person name="Mathew T."/>
            <person name="Morton B."/>
            <person name="Muzny D.M."/>
            <person name="Neunemann D."/>
            <person name="Ongeri F."/>
            <person name="Pauchet Y."/>
            <person name="Pu L.L."/>
            <person name="Pyrousis I."/>
            <person name="Rao X.J."/>
            <person name="Redding A."/>
            <person name="Roesel C."/>
            <person name="Sanchez-Gracia A."/>
            <person name="Schaack S."/>
            <person name="Shukla A."/>
            <person name="Tetreau G."/>
            <person name="Wang Y."/>
            <person name="Xiong G.H."/>
            <person name="Traut W."/>
            <person name="Walsh T.K."/>
            <person name="Worley K.C."/>
            <person name="Wu D."/>
            <person name="Wu W."/>
            <person name="Wu Y.Q."/>
            <person name="Zhang X."/>
            <person name="Zou Z."/>
            <person name="Zucker H."/>
            <person name="Briscoe A.D."/>
            <person name="Burmester T."/>
            <person name="Clem R.J."/>
            <person name="Feyereisen R."/>
            <person name="Grimmelikhuijzen C.J.P."/>
            <person name="Hamodrakas S.J."/>
            <person name="Hansson B.S."/>
            <person name="Huguet E."/>
            <person name="Jermiin L.S."/>
            <person name="Lan Q."/>
            <person name="Lehman H.K."/>
            <person name="Lorenzen M."/>
            <person name="Merzendorfer H."/>
            <person name="Michalopoulos I."/>
            <person name="Morton D.B."/>
            <person name="Muthukrishnan S."/>
            <person name="Oakeshott J.G."/>
            <person name="Palmer W."/>
            <person name="Park Y."/>
            <person name="Passarelli A.L."/>
            <person name="Rozas J."/>
            <person name="Schwartz L.M."/>
            <person name="Smith W."/>
            <person name="Southgate A."/>
            <person name="Vilcinskas A."/>
            <person name="Vogt R."/>
            <person name="Wang P."/>
            <person name="Werren J."/>
            <person name="Yu X.Q."/>
            <person name="Zhou J.J."/>
            <person name="Brown S.J."/>
            <person name="Scherer S.E."/>
            <person name="Richards S."/>
            <person name="Blissard G.W."/>
        </authorList>
    </citation>
    <scope>NUCLEOTIDE SEQUENCE</scope>
</reference>
<organism evidence="2 3">
    <name type="scientific">Manduca sexta</name>
    <name type="common">Tobacco hawkmoth</name>
    <name type="synonym">Tobacco hornworm</name>
    <dbReference type="NCBI Taxonomy" id="7130"/>
    <lineage>
        <taxon>Eukaryota</taxon>
        <taxon>Metazoa</taxon>
        <taxon>Ecdysozoa</taxon>
        <taxon>Arthropoda</taxon>
        <taxon>Hexapoda</taxon>
        <taxon>Insecta</taxon>
        <taxon>Pterygota</taxon>
        <taxon>Neoptera</taxon>
        <taxon>Endopterygota</taxon>
        <taxon>Lepidoptera</taxon>
        <taxon>Glossata</taxon>
        <taxon>Ditrysia</taxon>
        <taxon>Bombycoidea</taxon>
        <taxon>Sphingidae</taxon>
        <taxon>Sphinginae</taxon>
        <taxon>Sphingini</taxon>
        <taxon>Manduca</taxon>
    </lineage>
</organism>